<dbReference type="GO" id="GO:0006508">
    <property type="term" value="P:proteolysis"/>
    <property type="evidence" value="ECO:0007669"/>
    <property type="project" value="InterPro"/>
</dbReference>
<dbReference type="EMBL" id="PSQE01000004">
    <property type="protein sequence ID" value="RHN64635.1"/>
    <property type="molecule type" value="Genomic_DNA"/>
</dbReference>
<organism evidence="5 6">
    <name type="scientific">Medicago truncatula</name>
    <name type="common">Barrel medic</name>
    <name type="synonym">Medicago tribuloides</name>
    <dbReference type="NCBI Taxonomy" id="3880"/>
    <lineage>
        <taxon>Eukaryota</taxon>
        <taxon>Viridiplantae</taxon>
        <taxon>Streptophyta</taxon>
        <taxon>Embryophyta</taxon>
        <taxon>Tracheophyta</taxon>
        <taxon>Spermatophyta</taxon>
        <taxon>Magnoliopsida</taxon>
        <taxon>eudicotyledons</taxon>
        <taxon>Gunneridae</taxon>
        <taxon>Pentapetalae</taxon>
        <taxon>rosids</taxon>
        <taxon>fabids</taxon>
        <taxon>Fabales</taxon>
        <taxon>Fabaceae</taxon>
        <taxon>Papilionoideae</taxon>
        <taxon>50 kb inversion clade</taxon>
        <taxon>NPAAA clade</taxon>
        <taxon>Hologalegina</taxon>
        <taxon>IRL clade</taxon>
        <taxon>Trifolieae</taxon>
        <taxon>Medicago</taxon>
    </lineage>
</organism>
<dbReference type="SUPFAM" id="SSF52743">
    <property type="entry name" value="Subtilisin-like"/>
    <property type="match status" value="1"/>
</dbReference>
<dbReference type="Gramene" id="rna27468">
    <property type="protein sequence ID" value="RHN64635.1"/>
    <property type="gene ID" value="gene27468"/>
</dbReference>
<dbReference type="InterPro" id="IPR000209">
    <property type="entry name" value="Peptidase_S8/S53_dom"/>
</dbReference>
<dbReference type="Gene3D" id="3.40.50.200">
    <property type="entry name" value="Peptidase S8/S53 domain"/>
    <property type="match status" value="1"/>
</dbReference>
<evidence type="ECO:0000256" key="3">
    <source>
        <dbReference type="ARBA" id="ARBA00022729"/>
    </source>
</evidence>
<protein>
    <submittedName>
        <fullName evidence="5">Putative cucumisin</fullName>
        <ecNumber evidence="5">3.4.21.25</ecNumber>
    </submittedName>
</protein>
<dbReference type="EC" id="3.4.21.25" evidence="5"/>
<dbReference type="PANTHER" id="PTHR10795">
    <property type="entry name" value="PROPROTEIN CONVERTASE SUBTILISIN/KEXIN"/>
    <property type="match status" value="1"/>
</dbReference>
<dbReference type="Pfam" id="PF00082">
    <property type="entry name" value="Peptidase_S8"/>
    <property type="match status" value="1"/>
</dbReference>
<evidence type="ECO:0000256" key="2">
    <source>
        <dbReference type="ARBA" id="ARBA00011073"/>
    </source>
</evidence>
<dbReference type="InterPro" id="IPR045051">
    <property type="entry name" value="SBT"/>
</dbReference>
<keyword evidence="3" id="KW-0732">Signal</keyword>
<dbReference type="AlphaFoldDB" id="A0A396IL97"/>
<dbReference type="GO" id="GO:0005576">
    <property type="term" value="C:extracellular region"/>
    <property type="evidence" value="ECO:0007669"/>
    <property type="project" value="UniProtKB-SubCell"/>
</dbReference>
<evidence type="ECO:0000256" key="1">
    <source>
        <dbReference type="ARBA" id="ARBA00004613"/>
    </source>
</evidence>
<dbReference type="InterPro" id="IPR036852">
    <property type="entry name" value="Peptidase_S8/S53_dom_sf"/>
</dbReference>
<evidence type="ECO:0000259" key="4">
    <source>
        <dbReference type="Pfam" id="PF00082"/>
    </source>
</evidence>
<proteinExistence type="inferred from homology"/>
<evidence type="ECO:0000313" key="6">
    <source>
        <dbReference type="Proteomes" id="UP000265566"/>
    </source>
</evidence>
<name>A0A396IL97_MEDTR</name>
<feature type="domain" description="Peptidase S8/S53" evidence="4">
    <location>
        <begin position="60"/>
        <end position="167"/>
    </location>
</feature>
<accession>A0A396IL97</accession>
<comment type="subcellular location">
    <subcellularLocation>
        <location evidence="1">Secreted</location>
    </subcellularLocation>
</comment>
<reference evidence="6" key="1">
    <citation type="journal article" date="2018" name="Nat. Plants">
        <title>Whole-genome landscape of Medicago truncatula symbiotic genes.</title>
        <authorList>
            <person name="Pecrix Y."/>
            <person name="Staton S.E."/>
            <person name="Sallet E."/>
            <person name="Lelandais-Briere C."/>
            <person name="Moreau S."/>
            <person name="Carrere S."/>
            <person name="Blein T."/>
            <person name="Jardinaud M.F."/>
            <person name="Latrasse D."/>
            <person name="Zouine M."/>
            <person name="Zahm M."/>
            <person name="Kreplak J."/>
            <person name="Mayjonade B."/>
            <person name="Satge C."/>
            <person name="Perez M."/>
            <person name="Cauet S."/>
            <person name="Marande W."/>
            <person name="Chantry-Darmon C."/>
            <person name="Lopez-Roques C."/>
            <person name="Bouchez O."/>
            <person name="Berard A."/>
            <person name="Debelle F."/>
            <person name="Munos S."/>
            <person name="Bendahmane A."/>
            <person name="Berges H."/>
            <person name="Niebel A."/>
            <person name="Buitink J."/>
            <person name="Frugier F."/>
            <person name="Benhamed M."/>
            <person name="Crespi M."/>
            <person name="Gouzy J."/>
            <person name="Gamas P."/>
        </authorList>
    </citation>
    <scope>NUCLEOTIDE SEQUENCE [LARGE SCALE GENOMIC DNA]</scope>
    <source>
        <strain evidence="6">cv. Jemalong A17</strain>
    </source>
</reference>
<dbReference type="Gene3D" id="2.60.40.2310">
    <property type="match status" value="1"/>
</dbReference>
<comment type="similarity">
    <text evidence="2">Belongs to the peptidase S8 family.</text>
</comment>
<keyword evidence="5" id="KW-0378">Hydrolase</keyword>
<comment type="caution">
    <text evidence="5">The sequence shown here is derived from an EMBL/GenBank/DDBJ whole genome shotgun (WGS) entry which is preliminary data.</text>
</comment>
<sequence>MASPMFQKKIYSWTLLLQVILTRVKITIVFKLFSLMENLRSPTSTIFKSNEVLDTLAPVVPSFSSRSPNNATLEILKPNLVAPGVDIIASWPTRSPISENLGENRNLKFNIMSITSMFCPHVSRATTYIKLFYPTWSLAVIRSTLMTTAKQMSPKDNHGAEFAYGAGQIDSLKALNPGLIYEANEGDYICFLCGQGFNETTLQLITEEKIICSEIGYATAGDLNYPLFAFKAPHPKHYLSGSFERTVTNV</sequence>
<evidence type="ECO:0000313" key="5">
    <source>
        <dbReference type="EMBL" id="RHN64635.1"/>
    </source>
</evidence>
<dbReference type="Proteomes" id="UP000265566">
    <property type="component" value="Chromosome 4"/>
</dbReference>
<dbReference type="GO" id="GO:0004252">
    <property type="term" value="F:serine-type endopeptidase activity"/>
    <property type="evidence" value="ECO:0007669"/>
    <property type="project" value="InterPro"/>
</dbReference>
<gene>
    <name evidence="5" type="ORF">MtrunA17_Chr4g0071191</name>
</gene>